<dbReference type="InterPro" id="IPR001789">
    <property type="entry name" value="Sig_transdc_resp-reg_receiver"/>
</dbReference>
<dbReference type="Gene3D" id="3.40.50.2300">
    <property type="match status" value="1"/>
</dbReference>
<keyword evidence="3" id="KW-0805">Transcription regulation</keyword>
<dbReference type="PANTHER" id="PTHR44688:SF16">
    <property type="entry name" value="DNA-BINDING TRANSCRIPTIONAL ACTIVATOR DEVR_DOSR"/>
    <property type="match status" value="1"/>
</dbReference>
<feature type="modified residue" description="4-aspartylphosphate" evidence="6">
    <location>
        <position position="80"/>
    </location>
</feature>
<dbReference type="AlphaFoldDB" id="H3KES2"/>
<keyword evidence="10" id="KW-1185">Reference proteome</keyword>
<evidence type="ECO:0000256" key="1">
    <source>
        <dbReference type="ARBA" id="ARBA00022553"/>
    </source>
</evidence>
<keyword evidence="2" id="KW-0902">Two-component regulatory system</keyword>
<sequence length="241" mass="26798">MSTVFTPSACRAVLESDLGDDLLANEKTQALIRVIDDDRAVRDALTTMLEIEGYVVAPYACAEDYLRDLQPERIGCLILDVRMPGMSGLELQTQRLEARDGMPIIFLTGYADVEVAVSSLQAGAVDFLMKPVDEERLFAAINKAVHRDVLRRLGVTRPERIAEGAAQLSERELHTLSMICRRLTDAQVAERFGVSIRTVEGHRAKLYTKFAVHSGEALTVLMPDIRAAIAKLVEENRERDD</sequence>
<evidence type="ECO:0000259" key="8">
    <source>
        <dbReference type="PROSITE" id="PS50110"/>
    </source>
</evidence>
<dbReference type="PROSITE" id="PS50110">
    <property type="entry name" value="RESPONSE_REGULATORY"/>
    <property type="match status" value="1"/>
</dbReference>
<dbReference type="EMBL" id="AFBQ01000170">
    <property type="protein sequence ID" value="EHY31393.1"/>
    <property type="molecule type" value="Genomic_DNA"/>
</dbReference>
<evidence type="ECO:0000259" key="7">
    <source>
        <dbReference type="PROSITE" id="PS50043"/>
    </source>
</evidence>
<evidence type="ECO:0000313" key="10">
    <source>
        <dbReference type="Proteomes" id="UP000004956"/>
    </source>
</evidence>
<evidence type="ECO:0000313" key="9">
    <source>
        <dbReference type="EMBL" id="EHY31393.1"/>
    </source>
</evidence>
<feature type="domain" description="Response regulatory" evidence="8">
    <location>
        <begin position="31"/>
        <end position="145"/>
    </location>
</feature>
<evidence type="ECO:0000256" key="2">
    <source>
        <dbReference type="ARBA" id="ARBA00023012"/>
    </source>
</evidence>
<dbReference type="FunFam" id="3.40.50.2300:FF:000018">
    <property type="entry name" value="DNA-binding transcriptional regulator NtrC"/>
    <property type="match status" value="1"/>
</dbReference>
<comment type="caution">
    <text evidence="9">The sequence shown here is derived from an EMBL/GenBank/DDBJ whole genome shotgun (WGS) entry which is preliminary data.</text>
</comment>
<dbReference type="Pfam" id="PF00072">
    <property type="entry name" value="Response_reg"/>
    <property type="match status" value="1"/>
</dbReference>
<dbReference type="SUPFAM" id="SSF52172">
    <property type="entry name" value="CheY-like"/>
    <property type="match status" value="1"/>
</dbReference>
<dbReference type="SUPFAM" id="SSF46894">
    <property type="entry name" value="C-terminal effector domain of the bipartite response regulators"/>
    <property type="match status" value="1"/>
</dbReference>
<feature type="domain" description="HTH luxR-type" evidence="7">
    <location>
        <begin position="161"/>
        <end position="226"/>
    </location>
</feature>
<keyword evidence="1 6" id="KW-0597">Phosphoprotein</keyword>
<dbReference type="SMART" id="SM00421">
    <property type="entry name" value="HTH_LUXR"/>
    <property type="match status" value="1"/>
</dbReference>
<evidence type="ECO:0000256" key="6">
    <source>
        <dbReference type="PROSITE-ProRule" id="PRU00169"/>
    </source>
</evidence>
<accession>H3KES2</accession>
<dbReference type="InterPro" id="IPR011006">
    <property type="entry name" value="CheY-like_superfamily"/>
</dbReference>
<dbReference type="InterPro" id="IPR000792">
    <property type="entry name" value="Tscrpt_reg_LuxR_C"/>
</dbReference>
<evidence type="ECO:0000256" key="4">
    <source>
        <dbReference type="ARBA" id="ARBA00023125"/>
    </source>
</evidence>
<dbReference type="GO" id="GO:0000160">
    <property type="term" value="P:phosphorelay signal transduction system"/>
    <property type="evidence" value="ECO:0007669"/>
    <property type="project" value="UniProtKB-KW"/>
</dbReference>
<reference evidence="9 10" key="1">
    <citation type="submission" date="2011-11" db="EMBL/GenBank/DDBJ databases">
        <authorList>
            <person name="Weinstock G."/>
            <person name="Sodergren E."/>
            <person name="Clifton S."/>
            <person name="Fulton L."/>
            <person name="Fulton B."/>
            <person name="Courtney L."/>
            <person name="Fronick C."/>
            <person name="Harrison M."/>
            <person name="Strong C."/>
            <person name="Farmer C."/>
            <person name="Delahaunty K."/>
            <person name="Markovic C."/>
            <person name="Hall O."/>
            <person name="Minx P."/>
            <person name="Tomlinson C."/>
            <person name="Mitreva M."/>
            <person name="Hou S."/>
            <person name="Chen J."/>
            <person name="Wollam A."/>
            <person name="Pepin K.H."/>
            <person name="Johnson M."/>
            <person name="Bhonagiri V."/>
            <person name="Zhang X."/>
            <person name="Suruliraj S."/>
            <person name="Warren W."/>
            <person name="Chinwalla A."/>
            <person name="Mardis E.R."/>
            <person name="Wilson R.K."/>
        </authorList>
    </citation>
    <scope>NUCLEOTIDE SEQUENCE [LARGE SCALE GENOMIC DNA]</scope>
    <source>
        <strain evidence="9 10">YIT 11816</strain>
    </source>
</reference>
<dbReference type="GO" id="GO:0006355">
    <property type="term" value="P:regulation of DNA-templated transcription"/>
    <property type="evidence" value="ECO:0007669"/>
    <property type="project" value="InterPro"/>
</dbReference>
<organism evidence="9 10">
    <name type="scientific">Sutterella parvirubra YIT 11816</name>
    <dbReference type="NCBI Taxonomy" id="762967"/>
    <lineage>
        <taxon>Bacteria</taxon>
        <taxon>Pseudomonadati</taxon>
        <taxon>Pseudomonadota</taxon>
        <taxon>Betaproteobacteria</taxon>
        <taxon>Burkholderiales</taxon>
        <taxon>Sutterellaceae</taxon>
        <taxon>Sutterella</taxon>
    </lineage>
</organism>
<dbReference type="SMART" id="SM00448">
    <property type="entry name" value="REC"/>
    <property type="match status" value="1"/>
</dbReference>
<keyword evidence="5" id="KW-0804">Transcription</keyword>
<dbReference type="Proteomes" id="UP000004956">
    <property type="component" value="Unassembled WGS sequence"/>
</dbReference>
<dbReference type="HOGENOM" id="CLU_000445_90_4_4"/>
<dbReference type="Pfam" id="PF00196">
    <property type="entry name" value="GerE"/>
    <property type="match status" value="1"/>
</dbReference>
<dbReference type="PATRIC" id="fig|762967.3.peg.978"/>
<dbReference type="InterPro" id="IPR016032">
    <property type="entry name" value="Sig_transdc_resp-reg_C-effctor"/>
</dbReference>
<dbReference type="Gene3D" id="1.10.10.10">
    <property type="entry name" value="Winged helix-like DNA-binding domain superfamily/Winged helix DNA-binding domain"/>
    <property type="match status" value="1"/>
</dbReference>
<evidence type="ECO:0000256" key="3">
    <source>
        <dbReference type="ARBA" id="ARBA00023015"/>
    </source>
</evidence>
<dbReference type="CDD" id="cd06170">
    <property type="entry name" value="LuxR_C_like"/>
    <property type="match status" value="1"/>
</dbReference>
<name>H3KES2_9BURK</name>
<dbReference type="PANTHER" id="PTHR44688">
    <property type="entry name" value="DNA-BINDING TRANSCRIPTIONAL ACTIVATOR DEVR_DOSR"/>
    <property type="match status" value="1"/>
</dbReference>
<dbReference type="STRING" id="762967.HMPREF9440_01237"/>
<dbReference type="RefSeq" id="WP_008542104.1">
    <property type="nucleotide sequence ID" value="NZ_JH604951.1"/>
</dbReference>
<dbReference type="InterPro" id="IPR036388">
    <property type="entry name" value="WH-like_DNA-bd_sf"/>
</dbReference>
<dbReference type="PROSITE" id="PS50043">
    <property type="entry name" value="HTH_LUXR_2"/>
    <property type="match status" value="1"/>
</dbReference>
<dbReference type="OrthoDB" id="9802186at2"/>
<protein>
    <submittedName>
        <fullName evidence="9">Putative transcriptional regulatory protein FixJ</fullName>
    </submittedName>
</protein>
<dbReference type="GO" id="GO:0003677">
    <property type="term" value="F:DNA binding"/>
    <property type="evidence" value="ECO:0007669"/>
    <property type="project" value="UniProtKB-KW"/>
</dbReference>
<keyword evidence="4" id="KW-0238">DNA-binding</keyword>
<gene>
    <name evidence="9" type="ORF">HMPREF9440_01237</name>
</gene>
<proteinExistence type="predicted"/>
<evidence type="ECO:0000256" key="5">
    <source>
        <dbReference type="ARBA" id="ARBA00023163"/>
    </source>
</evidence>